<proteinExistence type="predicted"/>
<sequence length="213" mass="22882">MGATTARATPLDTSTADVVIRPRAALVRSTALSIGFSAVPIAVAVVWVAVPNGPWLVVSAVVALFTVGVLAVFLRLRSSFVAVDPGRVAIRGVLSARRSFSRTQVHELVLAITHGPTVDRTSRELVAFDAAGDTLFRMRGEVWGDDGIDRLVDALDVRTIRLARPMSTREFTRRWPGIRAWYEQPRAYVLVGGVTALAVGGLLVAEAVGLARR</sequence>
<protein>
    <recommendedName>
        <fullName evidence="4">PH domain-containing protein</fullName>
    </recommendedName>
</protein>
<dbReference type="RefSeq" id="WP_166781068.1">
    <property type="nucleotide sequence ID" value="NZ_JAAOYO010000004.1"/>
</dbReference>
<comment type="caution">
    <text evidence="2">The sequence shown here is derived from an EMBL/GenBank/DDBJ whole genome shotgun (WGS) entry which is preliminary data.</text>
</comment>
<name>A0ABX0T952_9MICO</name>
<keyword evidence="3" id="KW-1185">Reference proteome</keyword>
<feature type="transmembrane region" description="Helical" evidence="1">
    <location>
        <begin position="30"/>
        <end position="49"/>
    </location>
</feature>
<keyword evidence="1" id="KW-0472">Membrane</keyword>
<dbReference type="EMBL" id="JAAOYO010000004">
    <property type="protein sequence ID" value="NII42063.1"/>
    <property type="molecule type" value="Genomic_DNA"/>
</dbReference>
<evidence type="ECO:0000313" key="3">
    <source>
        <dbReference type="Proteomes" id="UP001318300"/>
    </source>
</evidence>
<feature type="transmembrane region" description="Helical" evidence="1">
    <location>
        <begin position="187"/>
        <end position="211"/>
    </location>
</feature>
<keyword evidence="1" id="KW-1133">Transmembrane helix</keyword>
<organism evidence="2 3">
    <name type="scientific">Curtobacterium salicis</name>
    <dbReference type="NCBI Taxonomy" id="1779862"/>
    <lineage>
        <taxon>Bacteria</taxon>
        <taxon>Bacillati</taxon>
        <taxon>Actinomycetota</taxon>
        <taxon>Actinomycetes</taxon>
        <taxon>Micrococcales</taxon>
        <taxon>Microbacteriaceae</taxon>
        <taxon>Curtobacterium</taxon>
    </lineage>
</organism>
<reference evidence="2 3" key="1">
    <citation type="submission" date="2020-03" db="EMBL/GenBank/DDBJ databases">
        <title>Above-ground endophytic microbial communities from plants in different locations in the United States.</title>
        <authorList>
            <person name="Frank C."/>
        </authorList>
    </citation>
    <scope>NUCLEOTIDE SEQUENCE [LARGE SCALE GENOMIC DNA]</scope>
    <source>
        <strain evidence="2 3">WW7</strain>
    </source>
</reference>
<evidence type="ECO:0000313" key="2">
    <source>
        <dbReference type="EMBL" id="NII42063.1"/>
    </source>
</evidence>
<gene>
    <name evidence="2" type="ORF">E9228_002721</name>
</gene>
<keyword evidence="1" id="KW-0812">Transmembrane</keyword>
<dbReference type="Proteomes" id="UP001318300">
    <property type="component" value="Unassembled WGS sequence"/>
</dbReference>
<accession>A0ABX0T952</accession>
<feature type="transmembrane region" description="Helical" evidence="1">
    <location>
        <begin position="55"/>
        <end position="74"/>
    </location>
</feature>
<evidence type="ECO:0008006" key="4">
    <source>
        <dbReference type="Google" id="ProtNLM"/>
    </source>
</evidence>
<evidence type="ECO:0000256" key="1">
    <source>
        <dbReference type="SAM" id="Phobius"/>
    </source>
</evidence>